<evidence type="ECO:0000313" key="2">
    <source>
        <dbReference type="EMBL" id="NWK56441.1"/>
    </source>
</evidence>
<sequence length="78" mass="8108">MNKKSNNITYFIITLMAIATAGLIYAATCPDCKGSGKGKTCWFCKGSGLNNARMKCAHCSGTGSSSCTTCSGRGTVKK</sequence>
<comment type="caution">
    <text evidence="2">The sequence shown here is derived from an EMBL/GenBank/DDBJ whole genome shotgun (WGS) entry which is preliminary data.</text>
</comment>
<feature type="signal peptide" evidence="1">
    <location>
        <begin position="1"/>
        <end position="26"/>
    </location>
</feature>
<reference evidence="2 3" key="1">
    <citation type="submission" date="2020-07" db="EMBL/GenBank/DDBJ databases">
        <title>Roseicoccus Jingziensis gen. nov., sp. nov., isolated from coastal seawater.</title>
        <authorList>
            <person name="Feng X."/>
        </authorList>
    </citation>
    <scope>NUCLEOTIDE SEQUENCE [LARGE SCALE GENOMIC DNA]</scope>
    <source>
        <strain evidence="2 3">N1E253</strain>
    </source>
</reference>
<dbReference type="Proteomes" id="UP000557872">
    <property type="component" value="Unassembled WGS sequence"/>
</dbReference>
<dbReference type="EMBL" id="JACBAZ010000004">
    <property type="protein sequence ID" value="NWK56441.1"/>
    <property type="molecule type" value="Genomic_DNA"/>
</dbReference>
<dbReference type="RefSeq" id="WP_178933217.1">
    <property type="nucleotide sequence ID" value="NZ_JACBAZ010000004.1"/>
</dbReference>
<evidence type="ECO:0000313" key="3">
    <source>
        <dbReference type="Proteomes" id="UP000557872"/>
    </source>
</evidence>
<dbReference type="InterPro" id="IPR036410">
    <property type="entry name" value="HSP_DnaJ_Cys-rich_dom_sf"/>
</dbReference>
<keyword evidence="1" id="KW-0732">Signal</keyword>
<accession>A0A851GKS7</accession>
<dbReference type="SUPFAM" id="SSF57938">
    <property type="entry name" value="DnaJ/Hsp40 cysteine-rich domain"/>
    <property type="match status" value="1"/>
</dbReference>
<protein>
    <submittedName>
        <fullName evidence="2">Uncharacterized protein</fullName>
    </submittedName>
</protein>
<evidence type="ECO:0000256" key="1">
    <source>
        <dbReference type="SAM" id="SignalP"/>
    </source>
</evidence>
<dbReference type="AlphaFoldDB" id="A0A851GKS7"/>
<proteinExistence type="predicted"/>
<organism evidence="2 3">
    <name type="scientific">Oceaniferula marina</name>
    <dbReference type="NCBI Taxonomy" id="2748318"/>
    <lineage>
        <taxon>Bacteria</taxon>
        <taxon>Pseudomonadati</taxon>
        <taxon>Verrucomicrobiota</taxon>
        <taxon>Verrucomicrobiia</taxon>
        <taxon>Verrucomicrobiales</taxon>
        <taxon>Verrucomicrobiaceae</taxon>
        <taxon>Oceaniferula</taxon>
    </lineage>
</organism>
<name>A0A851GKS7_9BACT</name>
<feature type="chain" id="PRO_5032873821" evidence="1">
    <location>
        <begin position="27"/>
        <end position="78"/>
    </location>
</feature>
<keyword evidence="3" id="KW-1185">Reference proteome</keyword>
<gene>
    <name evidence="2" type="ORF">HW115_12535</name>
</gene>